<dbReference type="Gene3D" id="3.30.950.10">
    <property type="entry name" value="Methyltransferase, Cobalt-precorrin-4 Transmethylase, Domain 2"/>
    <property type="match status" value="1"/>
</dbReference>
<accession>W8GFY4</accession>
<dbReference type="EC" id="2.1.1.198" evidence="6"/>
<dbReference type="PANTHER" id="PTHR46111:SF1">
    <property type="entry name" value="RIBOSOMAL RNA SMALL SUBUNIT METHYLTRANSFERASE I"/>
    <property type="match status" value="1"/>
</dbReference>
<dbReference type="RefSeq" id="WP_025208980.1">
    <property type="nucleotide sequence ID" value="NZ_CP006932.1"/>
</dbReference>
<keyword evidence="4 6" id="KW-0808">Transferase</keyword>
<dbReference type="Gene3D" id="3.40.1010.10">
    <property type="entry name" value="Cobalt-precorrin-4 Transmethylase, Domain 1"/>
    <property type="match status" value="1"/>
</dbReference>
<comment type="subcellular location">
    <subcellularLocation>
        <location evidence="6">Cytoplasm</location>
    </subcellularLocation>
</comment>
<dbReference type="PATRIC" id="fig|1427984.3.peg.571"/>
<sequence>MSNKFFVVGTPIGNLKDISIRGLEILKSVDFIFCENTLHSQKLLNHYEIKKKKLYSLHKFKESKIKQFVFEKLAISDCALISDSGTPTISDPGQIIINFLKEKEIDVIPIPGASALITALSASGIIYNSFAFLGFIERTENKIFFQIEKLKKSVDLIIFYESPKRIINSLKIIANYYQDDLEIIIARELTKKFEEIEKIKINDFLIKNNLKGEFVVLIPTKNLFNNKKELEDLKEQLHFFRNLNLKDKEILMIYNLFEQKFKKNQIYDLLKNMKDKD</sequence>
<comment type="similarity">
    <text evidence="6">Belongs to the methyltransferase superfamily. RsmI family.</text>
</comment>
<dbReference type="InterPro" id="IPR014776">
    <property type="entry name" value="4pyrrole_Mease_sub2"/>
</dbReference>
<evidence type="ECO:0000313" key="8">
    <source>
        <dbReference type="EMBL" id="AHK22694.1"/>
    </source>
</evidence>
<evidence type="ECO:0000256" key="2">
    <source>
        <dbReference type="ARBA" id="ARBA00022552"/>
    </source>
</evidence>
<dbReference type="KEGG" id="hcr:X271_00608"/>
<evidence type="ECO:0000259" key="7">
    <source>
        <dbReference type="Pfam" id="PF00590"/>
    </source>
</evidence>
<keyword evidence="5 6" id="KW-0949">S-adenosyl-L-methionine</keyword>
<dbReference type="InterPro" id="IPR035996">
    <property type="entry name" value="4pyrrol_Methylase_sf"/>
</dbReference>
<dbReference type="HAMAP" id="MF_01877">
    <property type="entry name" value="16SrRNA_methyltr_I"/>
    <property type="match status" value="1"/>
</dbReference>
<dbReference type="PIRSF" id="PIRSF005917">
    <property type="entry name" value="MTase_YraL"/>
    <property type="match status" value="1"/>
</dbReference>
<dbReference type="Proteomes" id="UP000019450">
    <property type="component" value="Chromosome"/>
</dbReference>
<evidence type="ECO:0000256" key="4">
    <source>
        <dbReference type="ARBA" id="ARBA00022679"/>
    </source>
</evidence>
<dbReference type="CDD" id="cd11648">
    <property type="entry name" value="RsmI"/>
    <property type="match status" value="1"/>
</dbReference>
<dbReference type="EMBL" id="CP006932">
    <property type="protein sequence ID" value="AHK22694.1"/>
    <property type="molecule type" value="Genomic_DNA"/>
</dbReference>
<reference evidence="8 9" key="1">
    <citation type="journal article" date="2014" name="Genome Biol. Evol.">
        <title>Phylogenomics of "Candidatus Hepatoplasma crinochetorum," a Lineage of Mollicutes Associated with Noninsect Arthropods.</title>
        <authorList>
            <person name="Leclercq S."/>
            <person name="Dittmer J."/>
            <person name="Bouchon D."/>
            <person name="Cordaux R."/>
        </authorList>
    </citation>
    <scope>NUCLEOTIDE SEQUENCE [LARGE SCALE GENOMIC DNA]</scope>
    <source>
        <strain evidence="8 9">Av</strain>
    </source>
</reference>
<dbReference type="NCBIfam" id="TIGR00096">
    <property type="entry name" value="16S rRNA (cytidine(1402)-2'-O)-methyltransferase"/>
    <property type="match status" value="1"/>
</dbReference>
<dbReference type="PANTHER" id="PTHR46111">
    <property type="entry name" value="RIBOSOMAL RNA SMALL SUBUNIT METHYLTRANSFERASE I"/>
    <property type="match status" value="1"/>
</dbReference>
<evidence type="ECO:0000256" key="5">
    <source>
        <dbReference type="ARBA" id="ARBA00022691"/>
    </source>
</evidence>
<dbReference type="AlphaFoldDB" id="W8GFY4"/>
<proteinExistence type="inferred from homology"/>
<dbReference type="STRING" id="1427984.X271_00608"/>
<organism evidence="8 9">
    <name type="scientific">Candidatus Hepatoplasma crinochetorum Av</name>
    <dbReference type="NCBI Taxonomy" id="1427984"/>
    <lineage>
        <taxon>Bacteria</taxon>
        <taxon>Bacillati</taxon>
        <taxon>Mycoplasmatota</taxon>
        <taxon>Mollicutes</taxon>
        <taxon>Candidatus Hepatoplasmataceae</taxon>
        <taxon>Candidatus Hepatoplasma</taxon>
    </lineage>
</organism>
<comment type="function">
    <text evidence="6">Catalyzes the 2'-O-methylation of the ribose of cytidine 1402 (C1402) in 16S rRNA.</text>
</comment>
<dbReference type="GO" id="GO:0005737">
    <property type="term" value="C:cytoplasm"/>
    <property type="evidence" value="ECO:0007669"/>
    <property type="project" value="UniProtKB-SubCell"/>
</dbReference>
<name>W8GFY4_9MOLU</name>
<evidence type="ECO:0000256" key="1">
    <source>
        <dbReference type="ARBA" id="ARBA00022490"/>
    </source>
</evidence>
<dbReference type="InterPro" id="IPR014777">
    <property type="entry name" value="4pyrrole_Mease_sub1"/>
</dbReference>
<protein>
    <recommendedName>
        <fullName evidence="6">Ribosomal RNA small subunit methyltransferase I</fullName>
        <ecNumber evidence="6">2.1.1.198</ecNumber>
    </recommendedName>
    <alternativeName>
        <fullName evidence="6">16S rRNA 2'-O-ribose C1402 methyltransferase</fullName>
    </alternativeName>
    <alternativeName>
        <fullName evidence="6">rRNA (cytidine-2'-O-)-methyltransferase RsmI</fullName>
    </alternativeName>
</protein>
<keyword evidence="3 6" id="KW-0489">Methyltransferase</keyword>
<gene>
    <name evidence="6 8" type="primary">rsmI</name>
    <name evidence="8" type="ORF">X271_00608</name>
</gene>
<dbReference type="InterPro" id="IPR008189">
    <property type="entry name" value="rRNA_ssu_MeTfrase_I"/>
</dbReference>
<dbReference type="InterPro" id="IPR018063">
    <property type="entry name" value="SAM_MeTrfase_RsmI_CS"/>
</dbReference>
<evidence type="ECO:0000256" key="3">
    <source>
        <dbReference type="ARBA" id="ARBA00022603"/>
    </source>
</evidence>
<dbReference type="PROSITE" id="PS01296">
    <property type="entry name" value="RSMI"/>
    <property type="match status" value="1"/>
</dbReference>
<dbReference type="HOGENOM" id="CLU_044779_4_0_14"/>
<dbReference type="InterPro" id="IPR000878">
    <property type="entry name" value="4pyrrol_Mease"/>
</dbReference>
<comment type="catalytic activity">
    <reaction evidence="6">
        <text>cytidine(1402) in 16S rRNA + S-adenosyl-L-methionine = 2'-O-methylcytidine(1402) in 16S rRNA + S-adenosyl-L-homocysteine + H(+)</text>
        <dbReference type="Rhea" id="RHEA:42924"/>
        <dbReference type="Rhea" id="RHEA-COMP:10285"/>
        <dbReference type="Rhea" id="RHEA-COMP:10286"/>
        <dbReference type="ChEBI" id="CHEBI:15378"/>
        <dbReference type="ChEBI" id="CHEBI:57856"/>
        <dbReference type="ChEBI" id="CHEBI:59789"/>
        <dbReference type="ChEBI" id="CHEBI:74495"/>
        <dbReference type="ChEBI" id="CHEBI:82748"/>
        <dbReference type="EC" id="2.1.1.198"/>
    </reaction>
</comment>
<keyword evidence="9" id="KW-1185">Reference proteome</keyword>
<dbReference type="GO" id="GO:0070677">
    <property type="term" value="F:rRNA (cytosine-2'-O-)-methyltransferase activity"/>
    <property type="evidence" value="ECO:0007669"/>
    <property type="project" value="UniProtKB-UniRule"/>
</dbReference>
<evidence type="ECO:0000256" key="6">
    <source>
        <dbReference type="HAMAP-Rule" id="MF_01877"/>
    </source>
</evidence>
<dbReference type="SUPFAM" id="SSF53790">
    <property type="entry name" value="Tetrapyrrole methylase"/>
    <property type="match status" value="1"/>
</dbReference>
<keyword evidence="2 6" id="KW-0698">rRNA processing</keyword>
<dbReference type="OrthoDB" id="9809084at2"/>
<dbReference type="Pfam" id="PF00590">
    <property type="entry name" value="TP_methylase"/>
    <property type="match status" value="1"/>
</dbReference>
<dbReference type="eggNOG" id="COG0313">
    <property type="taxonomic scope" value="Bacteria"/>
</dbReference>
<keyword evidence="1 6" id="KW-0963">Cytoplasm</keyword>
<evidence type="ECO:0000313" key="9">
    <source>
        <dbReference type="Proteomes" id="UP000019450"/>
    </source>
</evidence>
<feature type="domain" description="Tetrapyrrole methylase" evidence="7">
    <location>
        <begin position="4"/>
        <end position="202"/>
    </location>
</feature>